<feature type="domain" description="Protein kinase" evidence="2">
    <location>
        <begin position="1"/>
        <end position="223"/>
    </location>
</feature>
<dbReference type="PROSITE" id="PS50011">
    <property type="entry name" value="PROTEIN_KINASE_DOM"/>
    <property type="match status" value="1"/>
</dbReference>
<dbReference type="GO" id="GO:0044773">
    <property type="term" value="P:mitotic DNA damage checkpoint signaling"/>
    <property type="evidence" value="ECO:0007669"/>
    <property type="project" value="TreeGrafter"/>
</dbReference>
<gene>
    <name evidence="3" type="ORF">BDV98DRAFT_593235</name>
</gene>
<evidence type="ECO:0000313" key="4">
    <source>
        <dbReference type="Proteomes" id="UP000305067"/>
    </source>
</evidence>
<dbReference type="PANTHER" id="PTHR44167:SF24">
    <property type="entry name" value="SERINE_THREONINE-PROTEIN KINASE CHK2"/>
    <property type="match status" value="1"/>
</dbReference>
<dbReference type="GO" id="GO:0005524">
    <property type="term" value="F:ATP binding"/>
    <property type="evidence" value="ECO:0007669"/>
    <property type="project" value="InterPro"/>
</dbReference>
<reference evidence="3 4" key="1">
    <citation type="journal article" date="2019" name="Nat. Ecol. Evol.">
        <title>Megaphylogeny resolves global patterns of mushroom evolution.</title>
        <authorList>
            <person name="Varga T."/>
            <person name="Krizsan K."/>
            <person name="Foldi C."/>
            <person name="Dima B."/>
            <person name="Sanchez-Garcia M."/>
            <person name="Sanchez-Ramirez S."/>
            <person name="Szollosi G.J."/>
            <person name="Szarkandi J.G."/>
            <person name="Papp V."/>
            <person name="Albert L."/>
            <person name="Andreopoulos W."/>
            <person name="Angelini C."/>
            <person name="Antonin V."/>
            <person name="Barry K.W."/>
            <person name="Bougher N.L."/>
            <person name="Buchanan P."/>
            <person name="Buyck B."/>
            <person name="Bense V."/>
            <person name="Catcheside P."/>
            <person name="Chovatia M."/>
            <person name="Cooper J."/>
            <person name="Damon W."/>
            <person name="Desjardin D."/>
            <person name="Finy P."/>
            <person name="Geml J."/>
            <person name="Haridas S."/>
            <person name="Hughes K."/>
            <person name="Justo A."/>
            <person name="Karasinski D."/>
            <person name="Kautmanova I."/>
            <person name="Kiss B."/>
            <person name="Kocsube S."/>
            <person name="Kotiranta H."/>
            <person name="LaButti K.M."/>
            <person name="Lechner B.E."/>
            <person name="Liimatainen K."/>
            <person name="Lipzen A."/>
            <person name="Lukacs Z."/>
            <person name="Mihaltcheva S."/>
            <person name="Morgado L.N."/>
            <person name="Niskanen T."/>
            <person name="Noordeloos M.E."/>
            <person name="Ohm R.A."/>
            <person name="Ortiz-Santana B."/>
            <person name="Ovrebo C."/>
            <person name="Racz N."/>
            <person name="Riley R."/>
            <person name="Savchenko A."/>
            <person name="Shiryaev A."/>
            <person name="Soop K."/>
            <person name="Spirin V."/>
            <person name="Szebenyi C."/>
            <person name="Tomsovsky M."/>
            <person name="Tulloss R.E."/>
            <person name="Uehling J."/>
            <person name="Grigoriev I.V."/>
            <person name="Vagvolgyi C."/>
            <person name="Papp T."/>
            <person name="Martin F.M."/>
            <person name="Miettinen O."/>
            <person name="Hibbett D.S."/>
            <person name="Nagy L.G."/>
        </authorList>
    </citation>
    <scope>NUCLEOTIDE SEQUENCE [LARGE SCALE GENOMIC DNA]</scope>
    <source>
        <strain evidence="3 4">CBS 309.79</strain>
    </source>
</reference>
<dbReference type="OrthoDB" id="4062651at2759"/>
<feature type="region of interest" description="Disordered" evidence="1">
    <location>
        <begin position="128"/>
        <end position="166"/>
    </location>
</feature>
<sequence length="223" mass="24851">MLTHSTLWPCIPQLVETLESLHSHGIAHLDIKPANVLLRVEPCTESSHEDSSQYQETMGGQYRPNWHMHPQVTLIDLDAAEINLSRTSRLGYPVGTPGHVAPEVQAYLGLVTRSGEVPSYNSWVRAREAEHGHDQSSDEDLDDSNEEDSESDEVTHKNVEEDTTPVPYDPFAADVWALGHVIQVMAMSSRTLCTDKQSLISVRELCANGPARSLQLDQVWMQS</sequence>
<dbReference type="InterPro" id="IPR000719">
    <property type="entry name" value="Prot_kinase_dom"/>
</dbReference>
<dbReference type="AlphaFoldDB" id="A0A5C3QGX6"/>
<evidence type="ECO:0000259" key="2">
    <source>
        <dbReference type="PROSITE" id="PS50011"/>
    </source>
</evidence>
<dbReference type="PANTHER" id="PTHR44167">
    <property type="entry name" value="OVARIAN-SPECIFIC SERINE/THREONINE-PROTEIN KINASE LOK-RELATED"/>
    <property type="match status" value="1"/>
</dbReference>
<proteinExistence type="predicted"/>
<dbReference type="GO" id="GO:0005737">
    <property type="term" value="C:cytoplasm"/>
    <property type="evidence" value="ECO:0007669"/>
    <property type="project" value="TreeGrafter"/>
</dbReference>
<dbReference type="InterPro" id="IPR008271">
    <property type="entry name" value="Ser/Thr_kinase_AS"/>
</dbReference>
<dbReference type="Gene3D" id="1.10.510.10">
    <property type="entry name" value="Transferase(Phosphotransferase) domain 1"/>
    <property type="match status" value="1"/>
</dbReference>
<dbReference type="EMBL" id="ML178825">
    <property type="protein sequence ID" value="TFL01343.1"/>
    <property type="molecule type" value="Genomic_DNA"/>
</dbReference>
<dbReference type="Pfam" id="PF00069">
    <property type="entry name" value="Pkinase"/>
    <property type="match status" value="1"/>
</dbReference>
<dbReference type="GO" id="GO:0004674">
    <property type="term" value="F:protein serine/threonine kinase activity"/>
    <property type="evidence" value="ECO:0007669"/>
    <property type="project" value="TreeGrafter"/>
</dbReference>
<dbReference type="STRING" id="1884261.A0A5C3QGX6"/>
<organism evidence="3 4">
    <name type="scientific">Pterulicium gracile</name>
    <dbReference type="NCBI Taxonomy" id="1884261"/>
    <lineage>
        <taxon>Eukaryota</taxon>
        <taxon>Fungi</taxon>
        <taxon>Dikarya</taxon>
        <taxon>Basidiomycota</taxon>
        <taxon>Agaricomycotina</taxon>
        <taxon>Agaricomycetes</taxon>
        <taxon>Agaricomycetidae</taxon>
        <taxon>Agaricales</taxon>
        <taxon>Pleurotineae</taxon>
        <taxon>Pterulaceae</taxon>
        <taxon>Pterulicium</taxon>
    </lineage>
</organism>
<name>A0A5C3QGX6_9AGAR</name>
<evidence type="ECO:0000256" key="1">
    <source>
        <dbReference type="SAM" id="MobiDB-lite"/>
    </source>
</evidence>
<dbReference type="SUPFAM" id="SSF56112">
    <property type="entry name" value="Protein kinase-like (PK-like)"/>
    <property type="match status" value="1"/>
</dbReference>
<dbReference type="InterPro" id="IPR011009">
    <property type="entry name" value="Kinase-like_dom_sf"/>
</dbReference>
<evidence type="ECO:0000313" key="3">
    <source>
        <dbReference type="EMBL" id="TFL01343.1"/>
    </source>
</evidence>
<feature type="compositionally biased region" description="Acidic residues" evidence="1">
    <location>
        <begin position="137"/>
        <end position="152"/>
    </location>
</feature>
<dbReference type="Proteomes" id="UP000305067">
    <property type="component" value="Unassembled WGS sequence"/>
</dbReference>
<dbReference type="PROSITE" id="PS00108">
    <property type="entry name" value="PROTEIN_KINASE_ST"/>
    <property type="match status" value="1"/>
</dbReference>
<protein>
    <recommendedName>
        <fullName evidence="2">Protein kinase domain-containing protein</fullName>
    </recommendedName>
</protein>
<keyword evidence="4" id="KW-1185">Reference proteome</keyword>
<accession>A0A5C3QGX6</accession>
<dbReference type="GO" id="GO:0005634">
    <property type="term" value="C:nucleus"/>
    <property type="evidence" value="ECO:0007669"/>
    <property type="project" value="TreeGrafter"/>
</dbReference>